<proteinExistence type="predicted"/>
<dbReference type="Proteomes" id="UP000783686">
    <property type="component" value="Unassembled WGS sequence"/>
</dbReference>
<evidence type="ECO:0000313" key="2">
    <source>
        <dbReference type="Proteomes" id="UP000614601"/>
    </source>
</evidence>
<accession>A0A811K135</accession>
<dbReference type="Proteomes" id="UP000614601">
    <property type="component" value="Unassembled WGS sequence"/>
</dbReference>
<comment type="caution">
    <text evidence="1">The sequence shown here is derived from an EMBL/GenBank/DDBJ whole genome shotgun (WGS) entry which is preliminary data.</text>
</comment>
<evidence type="ECO:0000313" key="1">
    <source>
        <dbReference type="EMBL" id="CAD5209204.1"/>
    </source>
</evidence>
<dbReference type="AlphaFoldDB" id="A0A811K135"/>
<keyword evidence="2" id="KW-1185">Reference proteome</keyword>
<gene>
    <name evidence="1" type="ORF">BOKJ2_LOCUS2563</name>
</gene>
<name>A0A811K135_9BILA</name>
<reference evidence="1" key="1">
    <citation type="submission" date="2020-09" db="EMBL/GenBank/DDBJ databases">
        <authorList>
            <person name="Kikuchi T."/>
        </authorList>
    </citation>
    <scope>NUCLEOTIDE SEQUENCE</scope>
    <source>
        <strain evidence="1">SH1</strain>
    </source>
</reference>
<dbReference type="EMBL" id="CAJFDH010000002">
    <property type="protein sequence ID" value="CAD5209204.1"/>
    <property type="molecule type" value="Genomic_DNA"/>
</dbReference>
<protein>
    <submittedName>
        <fullName evidence="1">Uncharacterized protein</fullName>
    </submittedName>
</protein>
<organism evidence="1 2">
    <name type="scientific">Bursaphelenchus okinawaensis</name>
    <dbReference type="NCBI Taxonomy" id="465554"/>
    <lineage>
        <taxon>Eukaryota</taxon>
        <taxon>Metazoa</taxon>
        <taxon>Ecdysozoa</taxon>
        <taxon>Nematoda</taxon>
        <taxon>Chromadorea</taxon>
        <taxon>Rhabditida</taxon>
        <taxon>Tylenchina</taxon>
        <taxon>Tylenchomorpha</taxon>
        <taxon>Aphelenchoidea</taxon>
        <taxon>Aphelenchoididae</taxon>
        <taxon>Bursaphelenchus</taxon>
    </lineage>
</organism>
<sequence length="77" mass="9325">MPPTRQRIFRPVNSWPASLQVIEPVKHSDMLLTPVYEDLIQRQTNRHMQRRHSMTNKRKMRHPMCFFTSMPCPHKKL</sequence>
<dbReference type="EMBL" id="CAJFCW020000002">
    <property type="protein sequence ID" value="CAG9088729.1"/>
    <property type="molecule type" value="Genomic_DNA"/>
</dbReference>